<dbReference type="EC" id="3.5.4.5" evidence="4 12"/>
<accession>A0ABV9M5X6</accession>
<evidence type="ECO:0000256" key="11">
    <source>
        <dbReference type="ARBA" id="ARBA00049558"/>
    </source>
</evidence>
<dbReference type="EMBL" id="JBHSGT010000043">
    <property type="protein sequence ID" value="MFC4710394.1"/>
    <property type="molecule type" value="Genomic_DNA"/>
</dbReference>
<dbReference type="NCBIfam" id="TIGR01354">
    <property type="entry name" value="cyt_deam_tetra"/>
    <property type="match status" value="1"/>
</dbReference>
<dbReference type="Proteomes" id="UP001596026">
    <property type="component" value="Unassembled WGS sequence"/>
</dbReference>
<keyword evidence="8 12" id="KW-0862">Zinc</keyword>
<dbReference type="InterPro" id="IPR050202">
    <property type="entry name" value="Cyt/Deoxycyt_deaminase"/>
</dbReference>
<keyword evidence="15" id="KW-1185">Reference proteome</keyword>
<name>A0ABV9M5X6_9ENTE</name>
<dbReference type="CDD" id="cd01283">
    <property type="entry name" value="cytidine_deaminase"/>
    <property type="match status" value="1"/>
</dbReference>
<organism evidence="14 15">
    <name type="scientific">Enterococcus eurekensis</name>
    <dbReference type="NCBI Taxonomy" id="1159753"/>
    <lineage>
        <taxon>Bacteria</taxon>
        <taxon>Bacillati</taxon>
        <taxon>Bacillota</taxon>
        <taxon>Bacilli</taxon>
        <taxon>Lactobacillales</taxon>
        <taxon>Enterococcaceae</taxon>
        <taxon>Enterococcus</taxon>
    </lineage>
</organism>
<evidence type="ECO:0000256" key="3">
    <source>
        <dbReference type="ARBA" id="ARBA00006576"/>
    </source>
</evidence>
<dbReference type="PANTHER" id="PTHR11644">
    <property type="entry name" value="CYTIDINE DEAMINASE"/>
    <property type="match status" value="1"/>
</dbReference>
<keyword evidence="6 12" id="KW-0479">Metal-binding</keyword>
<evidence type="ECO:0000256" key="5">
    <source>
        <dbReference type="ARBA" id="ARBA00018266"/>
    </source>
</evidence>
<dbReference type="InterPro" id="IPR016193">
    <property type="entry name" value="Cytidine_deaminase-like"/>
</dbReference>
<dbReference type="PANTHER" id="PTHR11644:SF2">
    <property type="entry name" value="CYTIDINE DEAMINASE"/>
    <property type="match status" value="1"/>
</dbReference>
<keyword evidence="7 12" id="KW-0378">Hydrolase</keyword>
<evidence type="ECO:0000256" key="7">
    <source>
        <dbReference type="ARBA" id="ARBA00022801"/>
    </source>
</evidence>
<evidence type="ECO:0000256" key="9">
    <source>
        <dbReference type="ARBA" id="ARBA00032005"/>
    </source>
</evidence>
<dbReference type="GO" id="GO:0004126">
    <property type="term" value="F:cytidine deaminase activity"/>
    <property type="evidence" value="ECO:0007669"/>
    <property type="project" value="UniProtKB-EC"/>
</dbReference>
<evidence type="ECO:0000256" key="8">
    <source>
        <dbReference type="ARBA" id="ARBA00022833"/>
    </source>
</evidence>
<dbReference type="RefSeq" id="WP_379965262.1">
    <property type="nucleotide sequence ID" value="NZ_JBHSGT010000043.1"/>
</dbReference>
<dbReference type="Gene3D" id="3.40.140.10">
    <property type="entry name" value="Cytidine Deaminase, domain 2"/>
    <property type="match status" value="1"/>
</dbReference>
<dbReference type="InterPro" id="IPR006262">
    <property type="entry name" value="Cyt_deam_tetra"/>
</dbReference>
<dbReference type="PROSITE" id="PS51747">
    <property type="entry name" value="CYT_DCMP_DEAMINASES_2"/>
    <property type="match status" value="1"/>
</dbReference>
<dbReference type="NCBIfam" id="NF004064">
    <property type="entry name" value="PRK05578.1"/>
    <property type="match status" value="1"/>
</dbReference>
<evidence type="ECO:0000313" key="15">
    <source>
        <dbReference type="Proteomes" id="UP001596026"/>
    </source>
</evidence>
<comment type="caution">
    <text evidence="14">The sequence shown here is derived from an EMBL/GenBank/DDBJ whole genome shotgun (WGS) entry which is preliminary data.</text>
</comment>
<evidence type="ECO:0000256" key="1">
    <source>
        <dbReference type="ARBA" id="ARBA00001947"/>
    </source>
</evidence>
<comment type="similarity">
    <text evidence="3 12">Belongs to the cytidine and deoxycytidylate deaminase family.</text>
</comment>
<evidence type="ECO:0000256" key="10">
    <source>
        <dbReference type="ARBA" id="ARBA00049252"/>
    </source>
</evidence>
<evidence type="ECO:0000256" key="2">
    <source>
        <dbReference type="ARBA" id="ARBA00003949"/>
    </source>
</evidence>
<dbReference type="SUPFAM" id="SSF53927">
    <property type="entry name" value="Cytidine deaminase-like"/>
    <property type="match status" value="1"/>
</dbReference>
<evidence type="ECO:0000259" key="13">
    <source>
        <dbReference type="PROSITE" id="PS51747"/>
    </source>
</evidence>
<dbReference type="Pfam" id="PF00383">
    <property type="entry name" value="dCMP_cyt_deam_1"/>
    <property type="match status" value="1"/>
</dbReference>
<evidence type="ECO:0000256" key="12">
    <source>
        <dbReference type="RuleBase" id="RU364006"/>
    </source>
</evidence>
<comment type="function">
    <text evidence="2 12">This enzyme scavenges exogenous and endogenous cytidine and 2'-deoxycytidine for UMP synthesis.</text>
</comment>
<sequence>MSVTKEAVFKMGEAKKEWLDVAVSALDKAYVPYSRFPVGACLVTKEGKVYQGLNIENASYGLSNCAERTAFFKAVSEGERDFQHLVIAGHTPEPISPCGACRQVMVEFCEPTMPVTLLGDDGVMMETTIEQLLPYSFNNKDLPG</sequence>
<proteinExistence type="inferred from homology"/>
<reference evidence="15" key="1">
    <citation type="journal article" date="2019" name="Int. J. Syst. Evol. Microbiol.">
        <title>The Global Catalogue of Microorganisms (GCM) 10K type strain sequencing project: providing services to taxonomists for standard genome sequencing and annotation.</title>
        <authorList>
            <consortium name="The Broad Institute Genomics Platform"/>
            <consortium name="The Broad Institute Genome Sequencing Center for Infectious Disease"/>
            <person name="Wu L."/>
            <person name="Ma J."/>
        </authorList>
    </citation>
    <scope>NUCLEOTIDE SEQUENCE [LARGE SCALE GENOMIC DNA]</scope>
    <source>
        <strain evidence="15">CGMCC 1.19061</strain>
    </source>
</reference>
<evidence type="ECO:0000256" key="4">
    <source>
        <dbReference type="ARBA" id="ARBA00012783"/>
    </source>
</evidence>
<comment type="cofactor">
    <cofactor evidence="1 12">
        <name>Zn(2+)</name>
        <dbReference type="ChEBI" id="CHEBI:29105"/>
    </cofactor>
</comment>
<gene>
    <name evidence="14" type="ORF">ACFO3L_07155</name>
</gene>
<feature type="domain" description="CMP/dCMP-type deaminase" evidence="13">
    <location>
        <begin position="13"/>
        <end position="140"/>
    </location>
</feature>
<comment type="catalytic activity">
    <reaction evidence="11 12">
        <text>cytidine + H2O + H(+) = uridine + NH4(+)</text>
        <dbReference type="Rhea" id="RHEA:16069"/>
        <dbReference type="ChEBI" id="CHEBI:15377"/>
        <dbReference type="ChEBI" id="CHEBI:15378"/>
        <dbReference type="ChEBI" id="CHEBI:16704"/>
        <dbReference type="ChEBI" id="CHEBI:17562"/>
        <dbReference type="ChEBI" id="CHEBI:28938"/>
        <dbReference type="EC" id="3.5.4.5"/>
    </reaction>
</comment>
<comment type="catalytic activity">
    <reaction evidence="10 12">
        <text>2'-deoxycytidine + H2O + H(+) = 2'-deoxyuridine + NH4(+)</text>
        <dbReference type="Rhea" id="RHEA:13433"/>
        <dbReference type="ChEBI" id="CHEBI:15377"/>
        <dbReference type="ChEBI" id="CHEBI:15378"/>
        <dbReference type="ChEBI" id="CHEBI:15698"/>
        <dbReference type="ChEBI" id="CHEBI:16450"/>
        <dbReference type="ChEBI" id="CHEBI:28938"/>
        <dbReference type="EC" id="3.5.4.5"/>
    </reaction>
</comment>
<protein>
    <recommendedName>
        <fullName evidence="5 12">Cytidine deaminase</fullName>
        <ecNumber evidence="4 12">3.5.4.5</ecNumber>
    </recommendedName>
    <alternativeName>
        <fullName evidence="9 12">Cytidine aminohydrolase</fullName>
    </alternativeName>
</protein>
<evidence type="ECO:0000313" key="14">
    <source>
        <dbReference type="EMBL" id="MFC4710394.1"/>
    </source>
</evidence>
<evidence type="ECO:0000256" key="6">
    <source>
        <dbReference type="ARBA" id="ARBA00022723"/>
    </source>
</evidence>
<dbReference type="InterPro" id="IPR002125">
    <property type="entry name" value="CMP_dCMP_dom"/>
</dbReference>